<dbReference type="PROSITE" id="PS50889">
    <property type="entry name" value="S4"/>
    <property type="match status" value="1"/>
</dbReference>
<keyword evidence="2 6" id="KW-0694">RNA-binding</keyword>
<dbReference type="PANTHER" id="PTHR47683:SF3">
    <property type="entry name" value="RIBOSOMAL LARGE SUBUNIT PSEUDOURIDINE SYNTHASE B"/>
    <property type="match status" value="1"/>
</dbReference>
<evidence type="ECO:0000256" key="3">
    <source>
        <dbReference type="ARBA" id="ARBA00023235"/>
    </source>
</evidence>
<dbReference type="EC" id="5.4.99.-" evidence="7"/>
<evidence type="ECO:0000256" key="4">
    <source>
        <dbReference type="ARBA" id="ARBA00036944"/>
    </source>
</evidence>
<dbReference type="AlphaFoldDB" id="A0A160SYR4"/>
<dbReference type="InterPro" id="IPR020103">
    <property type="entry name" value="PsdUridine_synth_cat_dom_sf"/>
</dbReference>
<dbReference type="Pfam" id="PF00849">
    <property type="entry name" value="PseudoU_synth_2"/>
    <property type="match status" value="1"/>
</dbReference>
<evidence type="ECO:0000256" key="7">
    <source>
        <dbReference type="RuleBase" id="RU003887"/>
    </source>
</evidence>
<comment type="similarity">
    <text evidence="1 7">Belongs to the pseudouridine synthase RsuA family.</text>
</comment>
<dbReference type="NCBIfam" id="TIGR00093">
    <property type="entry name" value="pseudouridine synthase"/>
    <property type="match status" value="1"/>
</dbReference>
<dbReference type="InterPro" id="IPR036986">
    <property type="entry name" value="S4_RNA-bd_sf"/>
</dbReference>
<keyword evidence="10" id="KW-1185">Reference proteome</keyword>
<dbReference type="InterPro" id="IPR000748">
    <property type="entry name" value="PsdUridine_synth_RsuA/RluB/E/F"/>
</dbReference>
<dbReference type="InterPro" id="IPR050343">
    <property type="entry name" value="RsuA_PseudoU_synthase"/>
</dbReference>
<accession>A0A160SYR4</accession>
<dbReference type="Gene3D" id="3.10.290.10">
    <property type="entry name" value="RNA-binding S4 domain"/>
    <property type="match status" value="1"/>
</dbReference>
<dbReference type="Gene3D" id="3.30.70.580">
    <property type="entry name" value="Pseudouridine synthase I, catalytic domain, N-terminal subdomain"/>
    <property type="match status" value="1"/>
</dbReference>
<reference evidence="10" key="1">
    <citation type="submission" date="2015-10" db="EMBL/GenBank/DDBJ databases">
        <authorList>
            <person name="Manzano-Marin A."/>
            <person name="Manzano-Marin A."/>
        </authorList>
    </citation>
    <scope>NUCLEOTIDE SEQUENCE [LARGE SCALE GENOMIC DNA]</scope>
    <source>
        <strain evidence="10">BTs</strain>
    </source>
</reference>
<dbReference type="InterPro" id="IPR020094">
    <property type="entry name" value="TruA/RsuA/RluB/E/F_N"/>
</dbReference>
<protein>
    <recommendedName>
        <fullName evidence="7">Pseudouridine synthase</fullName>
        <ecNumber evidence="7">5.4.99.-</ecNumber>
    </recommendedName>
</protein>
<evidence type="ECO:0000256" key="6">
    <source>
        <dbReference type="PROSITE-ProRule" id="PRU00182"/>
    </source>
</evidence>
<evidence type="ECO:0000256" key="5">
    <source>
        <dbReference type="ARBA" id="ARBA00037383"/>
    </source>
</evidence>
<comment type="function">
    <text evidence="5">Responsible for synthesis of pseudouridine from uracil-2605 in 23S ribosomal RNA.</text>
</comment>
<keyword evidence="3 7" id="KW-0413">Isomerase</keyword>
<gene>
    <name evidence="9" type="primary">rluB</name>
    <name evidence="9" type="ORF">BTSPAZIEG_0186</name>
</gene>
<dbReference type="STRING" id="98804.BTSPAZIEG_0186"/>
<feature type="domain" description="Pseudouridine synthase RsuA/RluA-like" evidence="8">
    <location>
        <begin position="75"/>
        <end position="203"/>
    </location>
</feature>
<dbReference type="GO" id="GO:0006364">
    <property type="term" value="P:rRNA processing"/>
    <property type="evidence" value="ECO:0007669"/>
    <property type="project" value="UniProtKB-ARBA"/>
</dbReference>
<sequence length="251" mass="29955">MNNTKIQKILSILGCGSRRYIESQIHLGFIYINNIQVEIGARYNISDIQKIVIKGKNILFKNQNRIFSKNIKILKYHKPIGEICTFKDPYKRFIVFRNLPFKQFERWIMIGRLDINTSGLLLFTNFGEIAYRLMHPKYAIEREYLVCVKGKILQKKIDILKKGIFLKNVFCFFKTVIDLGQSKNKRWFKIILLKGHNHEIRRLWNYVHIKVCILKRIRYGNITLSSDLSQKNFKFCKKTEIKKLCNLIHFF</sequence>
<evidence type="ECO:0000313" key="9">
    <source>
        <dbReference type="EMBL" id="CUR53161.1"/>
    </source>
</evidence>
<dbReference type="InterPro" id="IPR006145">
    <property type="entry name" value="PsdUridine_synth_RsuA/RluA"/>
</dbReference>
<dbReference type="Gene3D" id="3.30.70.1560">
    <property type="entry name" value="Alpha-L RNA-binding motif"/>
    <property type="match status" value="1"/>
</dbReference>
<name>A0A160SYR4_BUCTT</name>
<proteinExistence type="inferred from homology"/>
<dbReference type="PANTHER" id="PTHR47683">
    <property type="entry name" value="PSEUDOURIDINE SYNTHASE FAMILY PROTEIN-RELATED"/>
    <property type="match status" value="1"/>
</dbReference>
<dbReference type="InterPro" id="IPR018496">
    <property type="entry name" value="PsdUridine_synth_RsuA/RluB_CS"/>
</dbReference>
<dbReference type="GO" id="GO:0001522">
    <property type="term" value="P:pseudouridine synthesis"/>
    <property type="evidence" value="ECO:0007669"/>
    <property type="project" value="InterPro"/>
</dbReference>
<evidence type="ECO:0000313" key="10">
    <source>
        <dbReference type="Proteomes" id="UP000243633"/>
    </source>
</evidence>
<evidence type="ECO:0000256" key="2">
    <source>
        <dbReference type="ARBA" id="ARBA00022884"/>
    </source>
</evidence>
<dbReference type="RefSeq" id="WP_075472567.1">
    <property type="nucleotide sequence ID" value="NZ_LN890285.1"/>
</dbReference>
<dbReference type="Proteomes" id="UP000243633">
    <property type="component" value="Chromosome 1"/>
</dbReference>
<dbReference type="EMBL" id="LN890285">
    <property type="protein sequence ID" value="CUR53161.1"/>
    <property type="molecule type" value="Genomic_DNA"/>
</dbReference>
<evidence type="ECO:0000259" key="8">
    <source>
        <dbReference type="Pfam" id="PF00849"/>
    </source>
</evidence>
<organism evidence="9 10">
    <name type="scientific">Buchnera aphidicola subsp. Tuberolachnus salignus</name>
    <dbReference type="NCBI Taxonomy" id="98804"/>
    <lineage>
        <taxon>Bacteria</taxon>
        <taxon>Pseudomonadati</taxon>
        <taxon>Pseudomonadota</taxon>
        <taxon>Gammaproteobacteria</taxon>
        <taxon>Enterobacterales</taxon>
        <taxon>Erwiniaceae</taxon>
        <taxon>Buchnera</taxon>
    </lineage>
</organism>
<dbReference type="PROSITE" id="PS01149">
    <property type="entry name" value="PSI_RSU"/>
    <property type="match status" value="1"/>
</dbReference>
<dbReference type="SUPFAM" id="SSF55120">
    <property type="entry name" value="Pseudouridine synthase"/>
    <property type="match status" value="1"/>
</dbReference>
<evidence type="ECO:0000256" key="1">
    <source>
        <dbReference type="ARBA" id="ARBA00008348"/>
    </source>
</evidence>
<dbReference type="GO" id="GO:0003723">
    <property type="term" value="F:RNA binding"/>
    <property type="evidence" value="ECO:0007669"/>
    <property type="project" value="UniProtKB-KW"/>
</dbReference>
<comment type="catalytic activity">
    <reaction evidence="4">
        <text>uridine(2605) in 23S rRNA = pseudouridine(2605) in 23S rRNA</text>
        <dbReference type="Rhea" id="RHEA:42520"/>
        <dbReference type="Rhea" id="RHEA-COMP:10095"/>
        <dbReference type="Rhea" id="RHEA-COMP:10096"/>
        <dbReference type="ChEBI" id="CHEBI:65314"/>
        <dbReference type="ChEBI" id="CHEBI:65315"/>
        <dbReference type="EC" id="5.4.99.22"/>
    </reaction>
</comment>
<dbReference type="GO" id="GO:0160139">
    <property type="term" value="F:23S rRNA pseudouridine(2605) synthase activity"/>
    <property type="evidence" value="ECO:0007669"/>
    <property type="project" value="UniProtKB-EC"/>
</dbReference>
<dbReference type="PATRIC" id="fig|98804.3.peg.176"/>
<dbReference type="InterPro" id="IPR042092">
    <property type="entry name" value="PsdUridine_s_RsuA/RluB/E/F_cat"/>
</dbReference>